<reference evidence="1" key="2">
    <citation type="submission" date="2021-02" db="EMBL/GenBank/DDBJ databases">
        <authorList>
            <person name="Kimball J.A."/>
            <person name="Haas M.W."/>
            <person name="Macchietto M."/>
            <person name="Kono T."/>
            <person name="Duquette J."/>
            <person name="Shao M."/>
        </authorList>
    </citation>
    <scope>NUCLEOTIDE SEQUENCE</scope>
    <source>
        <tissue evidence="1">Fresh leaf tissue</tissue>
    </source>
</reference>
<protein>
    <submittedName>
        <fullName evidence="1">Uncharacterized protein</fullName>
    </submittedName>
</protein>
<evidence type="ECO:0000313" key="2">
    <source>
        <dbReference type="Proteomes" id="UP000729402"/>
    </source>
</evidence>
<evidence type="ECO:0000313" key="1">
    <source>
        <dbReference type="EMBL" id="KAG8052822.1"/>
    </source>
</evidence>
<dbReference type="AlphaFoldDB" id="A0A8J5RRJ0"/>
<keyword evidence="2" id="KW-1185">Reference proteome</keyword>
<sequence length="167" mass="18265">MDPVGSVDIDDSNIIVPTLDDISKEDMAEIERKTRELHTLLLGCFTKTHVGFPKRDIDIPDLPGRKVISSSPRLSSQDVEQKIANTVDQAISATIANHVEAMVDSRMEAKMEAKLRKFGLSEAISPTPIASAPLVHHMHIRTDESTRKTITSMATSSMVEIAYGPVG</sequence>
<proteinExistence type="predicted"/>
<dbReference type="Proteomes" id="UP000729402">
    <property type="component" value="Unassembled WGS sequence"/>
</dbReference>
<gene>
    <name evidence="1" type="ORF">GUJ93_ZPchr0001g30185</name>
</gene>
<dbReference type="EMBL" id="JAAALK010000288">
    <property type="protein sequence ID" value="KAG8052822.1"/>
    <property type="molecule type" value="Genomic_DNA"/>
</dbReference>
<comment type="caution">
    <text evidence="1">The sequence shown here is derived from an EMBL/GenBank/DDBJ whole genome shotgun (WGS) entry which is preliminary data.</text>
</comment>
<accession>A0A8J5RRJ0</accession>
<reference evidence="1" key="1">
    <citation type="journal article" date="2021" name="bioRxiv">
        <title>Whole Genome Assembly and Annotation of Northern Wild Rice, Zizania palustris L., Supports a Whole Genome Duplication in the Zizania Genus.</title>
        <authorList>
            <person name="Haas M."/>
            <person name="Kono T."/>
            <person name="Macchietto M."/>
            <person name="Millas R."/>
            <person name="McGilp L."/>
            <person name="Shao M."/>
            <person name="Duquette J."/>
            <person name="Hirsch C.N."/>
            <person name="Kimball J."/>
        </authorList>
    </citation>
    <scope>NUCLEOTIDE SEQUENCE</scope>
    <source>
        <tissue evidence="1">Fresh leaf tissue</tissue>
    </source>
</reference>
<organism evidence="1 2">
    <name type="scientific">Zizania palustris</name>
    <name type="common">Northern wild rice</name>
    <dbReference type="NCBI Taxonomy" id="103762"/>
    <lineage>
        <taxon>Eukaryota</taxon>
        <taxon>Viridiplantae</taxon>
        <taxon>Streptophyta</taxon>
        <taxon>Embryophyta</taxon>
        <taxon>Tracheophyta</taxon>
        <taxon>Spermatophyta</taxon>
        <taxon>Magnoliopsida</taxon>
        <taxon>Liliopsida</taxon>
        <taxon>Poales</taxon>
        <taxon>Poaceae</taxon>
        <taxon>BOP clade</taxon>
        <taxon>Oryzoideae</taxon>
        <taxon>Oryzeae</taxon>
        <taxon>Zizaniinae</taxon>
        <taxon>Zizania</taxon>
    </lineage>
</organism>
<name>A0A8J5RRJ0_ZIZPA</name>